<dbReference type="EMBL" id="QVQT01000002">
    <property type="protein sequence ID" value="RFU17815.1"/>
    <property type="molecule type" value="Genomic_DNA"/>
</dbReference>
<gene>
    <name evidence="2" type="ORF">D0Y96_06810</name>
</gene>
<dbReference type="AlphaFoldDB" id="A0A372ISB6"/>
<reference evidence="2 3" key="1">
    <citation type="submission" date="2018-08" db="EMBL/GenBank/DDBJ databases">
        <title>Acidipila sp. 4G-K13, an acidobacterium isolated from forest soil.</title>
        <authorList>
            <person name="Gao Z.-H."/>
            <person name="Qiu L.-H."/>
        </authorList>
    </citation>
    <scope>NUCLEOTIDE SEQUENCE [LARGE SCALE GENOMIC DNA]</scope>
    <source>
        <strain evidence="2 3">4G-K13</strain>
    </source>
</reference>
<keyword evidence="1" id="KW-0472">Membrane</keyword>
<organism evidence="2 3">
    <name type="scientific">Paracidobacterium acidisoli</name>
    <dbReference type="NCBI Taxonomy" id="2303751"/>
    <lineage>
        <taxon>Bacteria</taxon>
        <taxon>Pseudomonadati</taxon>
        <taxon>Acidobacteriota</taxon>
        <taxon>Terriglobia</taxon>
        <taxon>Terriglobales</taxon>
        <taxon>Acidobacteriaceae</taxon>
        <taxon>Paracidobacterium</taxon>
    </lineage>
</organism>
<evidence type="ECO:0000313" key="2">
    <source>
        <dbReference type="EMBL" id="RFU17815.1"/>
    </source>
</evidence>
<accession>A0A372ISB6</accession>
<keyword evidence="1" id="KW-1133">Transmembrane helix</keyword>
<name>A0A372ISB6_9BACT</name>
<proteinExistence type="predicted"/>
<sequence length="70" mass="7703">MAWFTLLFGALLLGIGIGGQIFGVGKQRLHHPEDRKARKMVVALGSLVVGLWFVAFSAAHLLHMHHSGNW</sequence>
<keyword evidence="1" id="KW-0812">Transmembrane</keyword>
<feature type="transmembrane region" description="Helical" evidence="1">
    <location>
        <begin position="42"/>
        <end position="62"/>
    </location>
</feature>
<keyword evidence="3" id="KW-1185">Reference proteome</keyword>
<evidence type="ECO:0000313" key="3">
    <source>
        <dbReference type="Proteomes" id="UP000264702"/>
    </source>
</evidence>
<dbReference type="Proteomes" id="UP000264702">
    <property type="component" value="Unassembled WGS sequence"/>
</dbReference>
<comment type="caution">
    <text evidence="2">The sequence shown here is derived from an EMBL/GenBank/DDBJ whole genome shotgun (WGS) entry which is preliminary data.</text>
</comment>
<protein>
    <submittedName>
        <fullName evidence="2">Uncharacterized protein</fullName>
    </submittedName>
</protein>
<evidence type="ECO:0000256" key="1">
    <source>
        <dbReference type="SAM" id="Phobius"/>
    </source>
</evidence>